<dbReference type="OrthoDB" id="5337308at2759"/>
<keyword evidence="2" id="KW-0732">Signal</keyword>
<evidence type="ECO:0000313" key="3">
    <source>
        <dbReference type="EMBL" id="KAF2798750.1"/>
    </source>
</evidence>
<evidence type="ECO:0000313" key="4">
    <source>
        <dbReference type="Proteomes" id="UP000799757"/>
    </source>
</evidence>
<dbReference type="AlphaFoldDB" id="A0A6A6XQR5"/>
<reference evidence="3" key="1">
    <citation type="journal article" date="2020" name="Stud. Mycol.">
        <title>101 Dothideomycetes genomes: a test case for predicting lifestyles and emergence of pathogens.</title>
        <authorList>
            <person name="Haridas S."/>
            <person name="Albert R."/>
            <person name="Binder M."/>
            <person name="Bloem J."/>
            <person name="Labutti K."/>
            <person name="Salamov A."/>
            <person name="Andreopoulos B."/>
            <person name="Baker S."/>
            <person name="Barry K."/>
            <person name="Bills G."/>
            <person name="Bluhm B."/>
            <person name="Cannon C."/>
            <person name="Castanera R."/>
            <person name="Culley D."/>
            <person name="Daum C."/>
            <person name="Ezra D."/>
            <person name="Gonzalez J."/>
            <person name="Henrissat B."/>
            <person name="Kuo A."/>
            <person name="Liang C."/>
            <person name="Lipzen A."/>
            <person name="Lutzoni F."/>
            <person name="Magnuson J."/>
            <person name="Mondo S."/>
            <person name="Nolan M."/>
            <person name="Ohm R."/>
            <person name="Pangilinan J."/>
            <person name="Park H.-J."/>
            <person name="Ramirez L."/>
            <person name="Alfaro M."/>
            <person name="Sun H."/>
            <person name="Tritt A."/>
            <person name="Yoshinaga Y."/>
            <person name="Zwiers L.-H."/>
            <person name="Turgeon B."/>
            <person name="Goodwin S."/>
            <person name="Spatafora J."/>
            <person name="Crous P."/>
            <person name="Grigoriev I."/>
        </authorList>
    </citation>
    <scope>NUCLEOTIDE SEQUENCE</scope>
    <source>
        <strain evidence="3">CBS 109.77</strain>
    </source>
</reference>
<feature type="region of interest" description="Disordered" evidence="1">
    <location>
        <begin position="36"/>
        <end position="61"/>
    </location>
</feature>
<evidence type="ECO:0008006" key="5">
    <source>
        <dbReference type="Google" id="ProtNLM"/>
    </source>
</evidence>
<accession>A0A6A6XQR5</accession>
<sequence length="218" mass="23958">MKLTSVILWGVALLPIYVHPFPFRISSVVEHTQPTSSSVLRKDKDNRHQQAHSSANLPANPTRARVSIGNVTSSAHPALKWAMSPLSKRYPIAGDAAWEDNMGKGCKLLSQMRASDSAAGQYFTPPKDSAASTFLKYPESFTDWGYSPETNGQLDFFDFEEGASPIRPALKALKIKDDLTESNAIIGWVHDRVTEHDGKTYKATGAKYYTIINVDAGS</sequence>
<organism evidence="3 4">
    <name type="scientific">Melanomma pulvis-pyrius CBS 109.77</name>
    <dbReference type="NCBI Taxonomy" id="1314802"/>
    <lineage>
        <taxon>Eukaryota</taxon>
        <taxon>Fungi</taxon>
        <taxon>Dikarya</taxon>
        <taxon>Ascomycota</taxon>
        <taxon>Pezizomycotina</taxon>
        <taxon>Dothideomycetes</taxon>
        <taxon>Pleosporomycetidae</taxon>
        <taxon>Pleosporales</taxon>
        <taxon>Melanommataceae</taxon>
        <taxon>Melanomma</taxon>
    </lineage>
</organism>
<gene>
    <name evidence="3" type="ORF">K505DRAFT_357231</name>
</gene>
<evidence type="ECO:0000256" key="1">
    <source>
        <dbReference type="SAM" id="MobiDB-lite"/>
    </source>
</evidence>
<name>A0A6A6XQR5_9PLEO</name>
<feature type="signal peptide" evidence="2">
    <location>
        <begin position="1"/>
        <end position="20"/>
    </location>
</feature>
<dbReference type="EMBL" id="MU001777">
    <property type="protein sequence ID" value="KAF2798750.1"/>
    <property type="molecule type" value="Genomic_DNA"/>
</dbReference>
<protein>
    <recommendedName>
        <fullName evidence="5">Lytic polysaccharide monooxygenase</fullName>
    </recommendedName>
</protein>
<dbReference type="Proteomes" id="UP000799757">
    <property type="component" value="Unassembled WGS sequence"/>
</dbReference>
<evidence type="ECO:0000256" key="2">
    <source>
        <dbReference type="SAM" id="SignalP"/>
    </source>
</evidence>
<proteinExistence type="predicted"/>
<keyword evidence="4" id="KW-1185">Reference proteome</keyword>
<feature type="chain" id="PRO_5025549182" description="Lytic polysaccharide monooxygenase" evidence="2">
    <location>
        <begin position="21"/>
        <end position="218"/>
    </location>
</feature>